<dbReference type="RefSeq" id="WP_320507327.1">
    <property type="nucleotide sequence ID" value="NZ_JAXCLW010000001.1"/>
</dbReference>
<organism evidence="1 2">
    <name type="scientific">Dongia soli</name>
    <dbReference type="NCBI Taxonomy" id="600628"/>
    <lineage>
        <taxon>Bacteria</taxon>
        <taxon>Pseudomonadati</taxon>
        <taxon>Pseudomonadota</taxon>
        <taxon>Alphaproteobacteria</taxon>
        <taxon>Rhodospirillales</taxon>
        <taxon>Dongiaceae</taxon>
        <taxon>Dongia</taxon>
    </lineage>
</organism>
<protein>
    <submittedName>
        <fullName evidence="1">Phage tail protein</fullName>
    </submittedName>
</protein>
<proteinExistence type="predicted"/>
<evidence type="ECO:0000313" key="1">
    <source>
        <dbReference type="EMBL" id="MDY0882302.1"/>
    </source>
</evidence>
<dbReference type="Proteomes" id="UP001279642">
    <property type="component" value="Unassembled WGS sequence"/>
</dbReference>
<name>A0ABU5E7Q1_9PROT</name>
<accession>A0ABU5E7Q1</accession>
<gene>
    <name evidence="1" type="ORF">SMD27_05580</name>
</gene>
<sequence length="195" mass="21444">MPISMKVSIDFSQFKQALSQLGEKHFRAAGMIAVNDTARQANNLAVKLVAKESGLKSSDVRKRVRIIRASRSTLTAIVRGSGRALPLYTFNARQTKAGVSAKAWGKRKVYRGSFIATMRTGHVGVFTRTGDDRLPIKELFGPGVAGTMGRAEVRAQIEALIRERLPINVKRQMERRLRAISGKARLAAAAKSKLR</sequence>
<keyword evidence="2" id="KW-1185">Reference proteome</keyword>
<reference evidence="1 2" key="1">
    <citation type="journal article" date="2016" name="Antonie Van Leeuwenhoek">
        <title>Dongia soli sp. nov., isolated from soil from Dokdo, Korea.</title>
        <authorList>
            <person name="Kim D.U."/>
            <person name="Lee H."/>
            <person name="Kim H."/>
            <person name="Kim S.G."/>
            <person name="Ka J.O."/>
        </authorList>
    </citation>
    <scope>NUCLEOTIDE SEQUENCE [LARGE SCALE GENOMIC DNA]</scope>
    <source>
        <strain evidence="1 2">D78</strain>
    </source>
</reference>
<dbReference type="EMBL" id="JAXCLW010000001">
    <property type="protein sequence ID" value="MDY0882302.1"/>
    <property type="molecule type" value="Genomic_DNA"/>
</dbReference>
<dbReference type="InterPro" id="IPR010633">
    <property type="entry name" value="Phage_lambda_GpZ"/>
</dbReference>
<comment type="caution">
    <text evidence="1">The sequence shown here is derived from an EMBL/GenBank/DDBJ whole genome shotgun (WGS) entry which is preliminary data.</text>
</comment>
<dbReference type="Pfam" id="PF06763">
    <property type="entry name" value="Minor_tail_Z"/>
    <property type="match status" value="1"/>
</dbReference>
<evidence type="ECO:0000313" key="2">
    <source>
        <dbReference type="Proteomes" id="UP001279642"/>
    </source>
</evidence>